<dbReference type="EMBL" id="SJPR01000001">
    <property type="protein sequence ID" value="TWT99751.1"/>
    <property type="molecule type" value="Genomic_DNA"/>
</dbReference>
<dbReference type="InterPro" id="IPR008979">
    <property type="entry name" value="Galactose-bd-like_sf"/>
</dbReference>
<sequence length="430" mass="45301">MSRMALPRYELQTPACWSRVSARTMARGCRVASIALLLAGPLLLASPLCAAEGVAVLLEGEPIASATIESCEIDAARREVVLGVDGESQAISGLVRWGAPTPPAARTTVVLEDGSRLVTDRPWSPAGLARVEADKVRLRRGKAWIDLPRNRVRWVLLSPEAAGLDAERLPTDDTDDDTVFLTSGDQLSGRVETLSADLLRLDVAGEVIETPLEAIAAVRFGEAEIAANDAVCLVGLDDGTLIEAQSLSVSEDTFTLVIAGSAVSGDAAALVLVQPLGGSVRYLSDIEAVDYRHTPYLDLPWPCSRDTGLHGGPLVGGGRRAAKGIGLHSAARLVYRLDAGSQRFQAELAVANPAPDSARTGSVVFRVYLVQEGKFEPAYQSGVIRVGDPATPIDLQVSGADALALIVDYADNGDAGDDALWLDARLVATP</sequence>
<proteinExistence type="predicted"/>
<evidence type="ECO:0000313" key="2">
    <source>
        <dbReference type="EMBL" id="TWT99751.1"/>
    </source>
</evidence>
<dbReference type="SMART" id="SM00776">
    <property type="entry name" value="NPCBM"/>
    <property type="match status" value="1"/>
</dbReference>
<dbReference type="Proteomes" id="UP000317421">
    <property type="component" value="Unassembled WGS sequence"/>
</dbReference>
<organism evidence="2 3">
    <name type="scientific">Botrimarina colliarenosi</name>
    <dbReference type="NCBI Taxonomy" id="2528001"/>
    <lineage>
        <taxon>Bacteria</taxon>
        <taxon>Pseudomonadati</taxon>
        <taxon>Planctomycetota</taxon>
        <taxon>Planctomycetia</taxon>
        <taxon>Pirellulales</taxon>
        <taxon>Lacipirellulaceae</taxon>
        <taxon>Botrimarina</taxon>
    </lineage>
</organism>
<protein>
    <submittedName>
        <fullName evidence="2">NPCBM/NEW2 domain protein</fullName>
    </submittedName>
</protein>
<dbReference type="InterPro" id="IPR013222">
    <property type="entry name" value="Glyco_hyd_98_carb-bd"/>
</dbReference>
<reference evidence="2 3" key="1">
    <citation type="submission" date="2019-02" db="EMBL/GenBank/DDBJ databases">
        <title>Deep-cultivation of Planctomycetes and their phenomic and genomic characterization uncovers novel biology.</title>
        <authorList>
            <person name="Wiegand S."/>
            <person name="Jogler M."/>
            <person name="Boedeker C."/>
            <person name="Pinto D."/>
            <person name="Vollmers J."/>
            <person name="Rivas-Marin E."/>
            <person name="Kohn T."/>
            <person name="Peeters S.H."/>
            <person name="Heuer A."/>
            <person name="Rast P."/>
            <person name="Oberbeckmann S."/>
            <person name="Bunk B."/>
            <person name="Jeske O."/>
            <person name="Meyerdierks A."/>
            <person name="Storesund J.E."/>
            <person name="Kallscheuer N."/>
            <person name="Luecker S."/>
            <person name="Lage O.M."/>
            <person name="Pohl T."/>
            <person name="Merkel B.J."/>
            <person name="Hornburger P."/>
            <person name="Mueller R.-W."/>
            <person name="Bruemmer F."/>
            <person name="Labrenz M."/>
            <person name="Spormann A.M."/>
            <person name="Op Den Camp H."/>
            <person name="Overmann J."/>
            <person name="Amann R."/>
            <person name="Jetten M.S.M."/>
            <person name="Mascher T."/>
            <person name="Medema M.H."/>
            <person name="Devos D.P."/>
            <person name="Kaster A.-K."/>
            <person name="Ovreas L."/>
            <person name="Rohde M."/>
            <person name="Galperin M.Y."/>
            <person name="Jogler C."/>
        </authorList>
    </citation>
    <scope>NUCLEOTIDE SEQUENCE [LARGE SCALE GENOMIC DNA]</scope>
    <source>
        <strain evidence="2 3">Pla108</strain>
    </source>
</reference>
<keyword evidence="3" id="KW-1185">Reference proteome</keyword>
<accession>A0A5C6AL49</accession>
<dbReference type="InterPro" id="IPR038637">
    <property type="entry name" value="NPCBM_sf"/>
</dbReference>
<comment type="caution">
    <text evidence="2">The sequence shown here is derived from an EMBL/GenBank/DDBJ whole genome shotgun (WGS) entry which is preliminary data.</text>
</comment>
<name>A0A5C6AL49_9BACT</name>
<evidence type="ECO:0000259" key="1">
    <source>
        <dbReference type="SMART" id="SM00776"/>
    </source>
</evidence>
<feature type="domain" description="Glycosyl hydrolase family 98 putative carbohydrate-binding module" evidence="1">
    <location>
        <begin position="277"/>
        <end position="428"/>
    </location>
</feature>
<dbReference type="Gene3D" id="2.60.120.1060">
    <property type="entry name" value="NPCBM/NEW2 domain"/>
    <property type="match status" value="1"/>
</dbReference>
<dbReference type="AlphaFoldDB" id="A0A5C6AL49"/>
<evidence type="ECO:0000313" key="3">
    <source>
        <dbReference type="Proteomes" id="UP000317421"/>
    </source>
</evidence>
<dbReference type="SUPFAM" id="SSF49785">
    <property type="entry name" value="Galactose-binding domain-like"/>
    <property type="match status" value="1"/>
</dbReference>
<dbReference type="Pfam" id="PF08305">
    <property type="entry name" value="NPCBM"/>
    <property type="match status" value="1"/>
</dbReference>
<gene>
    <name evidence="2" type="ORF">Pla108_06940</name>
</gene>